<reference evidence="1 2" key="1">
    <citation type="submission" date="2021-04" db="EMBL/GenBank/DDBJ databases">
        <title>Draft genome sequence of Paenibacillus cisolokensis, LC2-13A.</title>
        <authorList>
            <person name="Uke A."/>
            <person name="Chhe C."/>
            <person name="Baramee S."/>
            <person name="Kosugi A."/>
        </authorList>
    </citation>
    <scope>NUCLEOTIDE SEQUENCE [LARGE SCALE GENOMIC DNA]</scope>
    <source>
        <strain evidence="1 2">LC2-13A</strain>
    </source>
</reference>
<proteinExistence type="predicted"/>
<keyword evidence="2" id="KW-1185">Reference proteome</keyword>
<sequence>MKEYPEFAGSVDFPDSMIASGTIVRKNVRIISTEKALTLIGRMSAQSVSFRCSTCVATIYEGTRPPPNSIVKKAIKEKNPLKRK</sequence>
<protein>
    <submittedName>
        <fullName evidence="1">Uncharacterized protein</fullName>
    </submittedName>
</protein>
<accession>A0ABQ4NED3</accession>
<evidence type="ECO:0000313" key="2">
    <source>
        <dbReference type="Proteomes" id="UP000680304"/>
    </source>
</evidence>
<comment type="caution">
    <text evidence="1">The sequence shown here is derived from an EMBL/GenBank/DDBJ whole genome shotgun (WGS) entry which is preliminary data.</text>
</comment>
<gene>
    <name evidence="1" type="ORF">PACILC2_48720</name>
</gene>
<organism evidence="1 2">
    <name type="scientific">Paenibacillus cisolokensis</name>
    <dbReference type="NCBI Taxonomy" id="1658519"/>
    <lineage>
        <taxon>Bacteria</taxon>
        <taxon>Bacillati</taxon>
        <taxon>Bacillota</taxon>
        <taxon>Bacilli</taxon>
        <taxon>Bacillales</taxon>
        <taxon>Paenibacillaceae</taxon>
        <taxon>Paenibacillus</taxon>
    </lineage>
</organism>
<name>A0ABQ4NED3_9BACL</name>
<dbReference type="Proteomes" id="UP000680304">
    <property type="component" value="Unassembled WGS sequence"/>
</dbReference>
<evidence type="ECO:0000313" key="1">
    <source>
        <dbReference type="EMBL" id="GIQ66304.1"/>
    </source>
</evidence>
<dbReference type="EMBL" id="BOVJ01000173">
    <property type="protein sequence ID" value="GIQ66304.1"/>
    <property type="molecule type" value="Genomic_DNA"/>
</dbReference>